<feature type="compositionally biased region" description="Pro residues" evidence="1">
    <location>
        <begin position="1"/>
        <end position="18"/>
    </location>
</feature>
<dbReference type="Proteomes" id="UP001164459">
    <property type="component" value="Chromosome"/>
</dbReference>
<organism evidence="2 3">
    <name type="scientific">Nannocystis punicea</name>
    <dbReference type="NCBI Taxonomy" id="2995304"/>
    <lineage>
        <taxon>Bacteria</taxon>
        <taxon>Pseudomonadati</taxon>
        <taxon>Myxococcota</taxon>
        <taxon>Polyangia</taxon>
        <taxon>Nannocystales</taxon>
        <taxon>Nannocystaceae</taxon>
        <taxon>Nannocystis</taxon>
    </lineage>
</organism>
<evidence type="ECO:0000256" key="1">
    <source>
        <dbReference type="SAM" id="MobiDB-lite"/>
    </source>
</evidence>
<feature type="compositionally biased region" description="Low complexity" evidence="1">
    <location>
        <begin position="19"/>
        <end position="29"/>
    </location>
</feature>
<name>A0ABY7GU22_9BACT</name>
<keyword evidence="3" id="KW-1185">Reference proteome</keyword>
<evidence type="ECO:0000313" key="3">
    <source>
        <dbReference type="Proteomes" id="UP001164459"/>
    </source>
</evidence>
<gene>
    <name evidence="2" type="ORF">O0S08_30045</name>
</gene>
<feature type="region of interest" description="Disordered" evidence="1">
    <location>
        <begin position="1"/>
        <end position="40"/>
    </location>
</feature>
<sequence length="295" mass="32281">MTRPPPAQPPTTVPPPAPICASSPSTAPASPEPAPSLPETEPAWSLTQADVLLQLEEEPTFAVGSAIDPAHPYGRVPSFTLYRDGTVLFQDGSRHRRGLLQYHMFERVAEDHLEHVRQLGVTRLHSHEDDCIPRGRTQLCVADASVLILRARLPDGSVRELRNYNGFEPKLPAPLHAIYDRIARLSQPRGGADHYLPHAATLFVHRARPPSELDAAVIARARPWPLGPELLARALASGVEVLAVPEIRTMFAATGTNSPQDVLFILGEDLVHATMIPWLPGQDHRAAIAQRPRDA</sequence>
<dbReference type="RefSeq" id="WP_269032779.1">
    <property type="nucleotide sequence ID" value="NZ_CP114040.1"/>
</dbReference>
<reference evidence="2" key="1">
    <citation type="submission" date="2022-11" db="EMBL/GenBank/DDBJ databases">
        <title>Minimal conservation of predation-associated metabolite biosynthetic gene clusters underscores biosynthetic potential of Myxococcota including descriptions for ten novel species: Archangium lansinium sp. nov., Myxococcus landrumus sp. nov., Nannocystis bai.</title>
        <authorList>
            <person name="Ahearne A."/>
            <person name="Stevens C."/>
            <person name="Dowd S."/>
        </authorList>
    </citation>
    <scope>NUCLEOTIDE SEQUENCE</scope>
    <source>
        <strain evidence="2">Fl3</strain>
    </source>
</reference>
<proteinExistence type="predicted"/>
<dbReference type="EMBL" id="CP114040">
    <property type="protein sequence ID" value="WAS90452.1"/>
    <property type="molecule type" value="Genomic_DNA"/>
</dbReference>
<protein>
    <submittedName>
        <fullName evidence="2">Uncharacterized protein</fullName>
    </submittedName>
</protein>
<evidence type="ECO:0000313" key="2">
    <source>
        <dbReference type="EMBL" id="WAS90452.1"/>
    </source>
</evidence>
<accession>A0ABY7GU22</accession>